<dbReference type="AlphaFoldDB" id="A0A1E3PFK7"/>
<dbReference type="PANTHER" id="PTHR23091:SF4">
    <property type="entry name" value="N-TERMINAL AMINO-ACID N(ALPHA)-ACETYLTRANSFERASE NATA"/>
    <property type="match status" value="1"/>
</dbReference>
<protein>
    <submittedName>
        <fullName evidence="5">N-terminal acetyltransferase A complex catalytic subunit ard1</fullName>
    </submittedName>
</protein>
<feature type="domain" description="N-acetyltransferase" evidence="4">
    <location>
        <begin position="1"/>
        <end position="173"/>
    </location>
</feature>
<keyword evidence="2" id="KW-0012">Acyltransferase</keyword>
<dbReference type="OrthoDB" id="25586at2759"/>
<dbReference type="GO" id="GO:1990190">
    <property type="term" value="F:protein-N-terminal-glutamate acetyltransferase activity"/>
    <property type="evidence" value="ECO:0007669"/>
    <property type="project" value="TreeGrafter"/>
</dbReference>
<reference evidence="5 6" key="1">
    <citation type="journal article" date="2016" name="Proc. Natl. Acad. Sci. U.S.A.">
        <title>Comparative genomics of biotechnologically important yeasts.</title>
        <authorList>
            <person name="Riley R."/>
            <person name="Haridas S."/>
            <person name="Wolfe K.H."/>
            <person name="Lopes M.R."/>
            <person name="Hittinger C.T."/>
            <person name="Goeker M."/>
            <person name="Salamov A.A."/>
            <person name="Wisecaver J.H."/>
            <person name="Long T.M."/>
            <person name="Calvey C.H."/>
            <person name="Aerts A.L."/>
            <person name="Barry K.W."/>
            <person name="Choi C."/>
            <person name="Clum A."/>
            <person name="Coughlan A.Y."/>
            <person name="Deshpande S."/>
            <person name="Douglass A.P."/>
            <person name="Hanson S.J."/>
            <person name="Klenk H.-P."/>
            <person name="LaButti K.M."/>
            <person name="Lapidus A."/>
            <person name="Lindquist E.A."/>
            <person name="Lipzen A.M."/>
            <person name="Meier-Kolthoff J.P."/>
            <person name="Ohm R.A."/>
            <person name="Otillar R.P."/>
            <person name="Pangilinan J.L."/>
            <person name="Peng Y."/>
            <person name="Rokas A."/>
            <person name="Rosa C.A."/>
            <person name="Scheuner C."/>
            <person name="Sibirny A.A."/>
            <person name="Slot J.C."/>
            <person name="Stielow J.B."/>
            <person name="Sun H."/>
            <person name="Kurtzman C.P."/>
            <person name="Blackwell M."/>
            <person name="Grigoriev I.V."/>
            <person name="Jeffries T.W."/>
        </authorList>
    </citation>
    <scope>NUCLEOTIDE SEQUENCE [LARGE SCALE GENOMIC DNA]</scope>
    <source>
        <strain evidence="5 6">DSM 6958</strain>
    </source>
</reference>
<sequence length="192" mass="21990">MNIRQARTEDLLGMQNCNLSNLPENYVLKFYLYHALSWPQLSYVATVPTDDGGEKIVGYVMAKMEDDPANNAIQPDENDEAAKNEPFVPHGHITSVSVMRTYRRMGLAAKLMRQSMRAMTECFGAKYVSLHVRESNKAALHLYRDSLKYEVMKVEKKYYMDGEDAYAMKKVFVHEDMAEDDGQDLLAESDEE</sequence>
<dbReference type="CDD" id="cd04301">
    <property type="entry name" value="NAT_SF"/>
    <property type="match status" value="1"/>
</dbReference>
<gene>
    <name evidence="5" type="ORF">NADFUDRAFT_52969</name>
</gene>
<dbReference type="PROSITE" id="PS51186">
    <property type="entry name" value="GNAT"/>
    <property type="match status" value="1"/>
</dbReference>
<evidence type="ECO:0000259" key="4">
    <source>
        <dbReference type="PROSITE" id="PS51186"/>
    </source>
</evidence>
<name>A0A1E3PFK7_9ASCO</name>
<evidence type="ECO:0000256" key="1">
    <source>
        <dbReference type="ARBA" id="ARBA00022679"/>
    </source>
</evidence>
<evidence type="ECO:0000313" key="5">
    <source>
        <dbReference type="EMBL" id="ODQ63984.1"/>
    </source>
</evidence>
<dbReference type="Gene3D" id="3.40.630.30">
    <property type="match status" value="1"/>
</dbReference>
<evidence type="ECO:0000256" key="3">
    <source>
        <dbReference type="ARBA" id="ARBA00025786"/>
    </source>
</evidence>
<dbReference type="STRING" id="857566.A0A1E3PFK7"/>
<evidence type="ECO:0000256" key="2">
    <source>
        <dbReference type="ARBA" id="ARBA00023315"/>
    </source>
</evidence>
<dbReference type="InterPro" id="IPR000182">
    <property type="entry name" value="GNAT_dom"/>
</dbReference>
<proteinExistence type="inferred from homology"/>
<dbReference type="SUPFAM" id="SSF55729">
    <property type="entry name" value="Acyl-CoA N-acyltransferases (Nat)"/>
    <property type="match status" value="1"/>
</dbReference>
<evidence type="ECO:0000313" key="6">
    <source>
        <dbReference type="Proteomes" id="UP000095009"/>
    </source>
</evidence>
<dbReference type="Pfam" id="PF00583">
    <property type="entry name" value="Acetyltransf_1"/>
    <property type="match status" value="1"/>
</dbReference>
<dbReference type="Proteomes" id="UP000095009">
    <property type="component" value="Unassembled WGS sequence"/>
</dbReference>
<keyword evidence="6" id="KW-1185">Reference proteome</keyword>
<dbReference type="InterPro" id="IPR016181">
    <property type="entry name" value="Acyl_CoA_acyltransferase"/>
</dbReference>
<dbReference type="GO" id="GO:1990189">
    <property type="term" value="F:protein N-terminal-serine acetyltransferase activity"/>
    <property type="evidence" value="ECO:0007669"/>
    <property type="project" value="TreeGrafter"/>
</dbReference>
<dbReference type="InterPro" id="IPR045047">
    <property type="entry name" value="Ard1-like"/>
</dbReference>
<comment type="similarity">
    <text evidence="3">Belongs to the acetyltransferase family. ARD1 subfamily.</text>
</comment>
<dbReference type="EMBL" id="KV454413">
    <property type="protein sequence ID" value="ODQ63984.1"/>
    <property type="molecule type" value="Genomic_DNA"/>
</dbReference>
<dbReference type="PANTHER" id="PTHR23091">
    <property type="entry name" value="N-TERMINAL ACETYLTRANSFERASE"/>
    <property type="match status" value="1"/>
</dbReference>
<keyword evidence="1 5" id="KW-0808">Transferase</keyword>
<accession>A0A1E3PFK7</accession>
<dbReference type="GO" id="GO:0031415">
    <property type="term" value="C:NatA complex"/>
    <property type="evidence" value="ECO:0007669"/>
    <property type="project" value="InterPro"/>
</dbReference>
<organism evidence="5 6">
    <name type="scientific">Nadsonia fulvescens var. elongata DSM 6958</name>
    <dbReference type="NCBI Taxonomy" id="857566"/>
    <lineage>
        <taxon>Eukaryota</taxon>
        <taxon>Fungi</taxon>
        <taxon>Dikarya</taxon>
        <taxon>Ascomycota</taxon>
        <taxon>Saccharomycotina</taxon>
        <taxon>Dipodascomycetes</taxon>
        <taxon>Dipodascales</taxon>
        <taxon>Dipodascales incertae sedis</taxon>
        <taxon>Nadsonia</taxon>
    </lineage>
</organism>